<dbReference type="NCBIfam" id="NF007853">
    <property type="entry name" value="PRK10562.1"/>
    <property type="match status" value="1"/>
</dbReference>
<reference evidence="4 5" key="1">
    <citation type="submission" date="2019-09" db="EMBL/GenBank/DDBJ databases">
        <title>Investigation of probiotic properties of different lactic acid bacteria.</title>
        <authorList>
            <person name="Jaomanjaka F."/>
            <person name="Blanc P."/>
        </authorList>
    </citation>
    <scope>NUCLEOTIDE SEQUENCE [LARGE SCALE GENOMIC DNA]</scope>
    <source>
        <strain evidence="4 5">BIO6272</strain>
    </source>
</reference>
<gene>
    <name evidence="4" type="ORF">F8251_02140</name>
</gene>
<feature type="domain" description="N-acetyltransferase" evidence="3">
    <location>
        <begin position="1"/>
        <end position="141"/>
    </location>
</feature>
<protein>
    <submittedName>
        <fullName evidence="4">N-acetyltransferase</fullName>
        <ecNumber evidence="4">2.3.1.-</ecNumber>
    </submittedName>
</protein>
<dbReference type="Proteomes" id="UP000430323">
    <property type="component" value="Unassembled WGS sequence"/>
</dbReference>
<evidence type="ECO:0000256" key="1">
    <source>
        <dbReference type="ARBA" id="ARBA00022679"/>
    </source>
</evidence>
<dbReference type="Gene3D" id="3.40.630.30">
    <property type="match status" value="1"/>
</dbReference>
<evidence type="ECO:0000259" key="3">
    <source>
        <dbReference type="PROSITE" id="PS51186"/>
    </source>
</evidence>
<dbReference type="PROSITE" id="PS51186">
    <property type="entry name" value="GNAT"/>
    <property type="match status" value="1"/>
</dbReference>
<name>A0A6A1Z8W3_9LACO</name>
<dbReference type="InterPro" id="IPR016181">
    <property type="entry name" value="Acyl_CoA_acyltransferase"/>
</dbReference>
<keyword evidence="2 4" id="KW-0012">Acyltransferase</keyword>
<organism evidence="4 5">
    <name type="scientific">Lactobacillus crispatus</name>
    <dbReference type="NCBI Taxonomy" id="47770"/>
    <lineage>
        <taxon>Bacteria</taxon>
        <taxon>Bacillati</taxon>
        <taxon>Bacillota</taxon>
        <taxon>Bacilli</taxon>
        <taxon>Lactobacillales</taxon>
        <taxon>Lactobacillaceae</taxon>
        <taxon>Lactobacillus</taxon>
    </lineage>
</organism>
<dbReference type="EMBL" id="WBOB01000005">
    <property type="protein sequence ID" value="KAB1977919.1"/>
    <property type="molecule type" value="Genomic_DNA"/>
</dbReference>
<dbReference type="RefSeq" id="WP_151495137.1">
    <property type="nucleotide sequence ID" value="NZ_JBBOJP010000046.1"/>
</dbReference>
<dbReference type="AlphaFoldDB" id="A0A6A1Z8W3"/>
<dbReference type="InterPro" id="IPR000182">
    <property type="entry name" value="GNAT_dom"/>
</dbReference>
<accession>A0A6A1Z8W3</accession>
<evidence type="ECO:0000313" key="4">
    <source>
        <dbReference type="EMBL" id="KAB1977919.1"/>
    </source>
</evidence>
<dbReference type="PANTHER" id="PTHR43800">
    <property type="entry name" value="PEPTIDYL-LYSINE N-ACETYLTRANSFERASE YJAB"/>
    <property type="match status" value="1"/>
</dbReference>
<dbReference type="PANTHER" id="PTHR43800:SF1">
    <property type="entry name" value="PEPTIDYL-LYSINE N-ACETYLTRANSFERASE YJAB"/>
    <property type="match status" value="1"/>
</dbReference>
<evidence type="ECO:0000313" key="5">
    <source>
        <dbReference type="Proteomes" id="UP000430323"/>
    </source>
</evidence>
<comment type="caution">
    <text evidence="4">The sequence shown here is derived from an EMBL/GenBank/DDBJ whole genome shotgun (WGS) entry which is preliminary data.</text>
</comment>
<proteinExistence type="predicted"/>
<evidence type="ECO:0000256" key="2">
    <source>
        <dbReference type="ARBA" id="ARBA00023315"/>
    </source>
</evidence>
<keyword evidence="1 4" id="KW-0808">Transferase</keyword>
<dbReference type="Pfam" id="PF00583">
    <property type="entry name" value="Acetyltransf_1"/>
    <property type="match status" value="1"/>
</dbReference>
<dbReference type="EC" id="2.3.1.-" evidence="4"/>
<sequence>MIRKYQKSDLDALMQIWLEGNLDAHDFIDPSYWHDNYELVKKELPNAQLYVDEEEGEIAGFVGMQGDYIAGIFVKRDYRCRGIGEKLIDFLKLRHDKLQLSVYEKNEAAISFYQNRGFKLVKKEIDQETGVADCLMEWDAYKLCLGIYNKYFFTMD</sequence>
<dbReference type="CDD" id="cd04301">
    <property type="entry name" value="NAT_SF"/>
    <property type="match status" value="1"/>
</dbReference>
<dbReference type="SUPFAM" id="SSF55729">
    <property type="entry name" value="Acyl-CoA N-acyltransferases (Nat)"/>
    <property type="match status" value="1"/>
</dbReference>
<dbReference type="GO" id="GO:0016747">
    <property type="term" value="F:acyltransferase activity, transferring groups other than amino-acyl groups"/>
    <property type="evidence" value="ECO:0007669"/>
    <property type="project" value="InterPro"/>
</dbReference>